<keyword evidence="1" id="KW-0472">Membrane</keyword>
<gene>
    <name evidence="2" type="ORF">JMUB5056_0599</name>
</gene>
<evidence type="ECO:0008006" key="4">
    <source>
        <dbReference type="Google" id="ProtNLM"/>
    </source>
</evidence>
<protein>
    <recommendedName>
        <fullName evidence="4">Prepilin-type cleavage/methylation protein</fullName>
    </recommendedName>
</protein>
<proteinExistence type="predicted"/>
<accession>A0A510L5D4</accession>
<evidence type="ECO:0000313" key="3">
    <source>
        <dbReference type="Proteomes" id="UP000321561"/>
    </source>
</evidence>
<dbReference type="EMBL" id="AP019846">
    <property type="protein sequence ID" value="BBM59016.1"/>
    <property type="molecule type" value="Genomic_DNA"/>
</dbReference>
<dbReference type="OrthoDB" id="80774at2"/>
<organism evidence="2 3">
    <name type="scientific">Leptotrichia hongkongensis</name>
    <dbReference type="NCBI Taxonomy" id="554406"/>
    <lineage>
        <taxon>Bacteria</taxon>
        <taxon>Fusobacteriati</taxon>
        <taxon>Fusobacteriota</taxon>
        <taxon>Fusobacteriia</taxon>
        <taxon>Fusobacteriales</taxon>
        <taxon>Leptotrichiaceae</taxon>
        <taxon>Leptotrichia</taxon>
    </lineage>
</organism>
<keyword evidence="1" id="KW-1133">Transmembrane helix</keyword>
<dbReference type="RefSeq" id="WP_147005142.1">
    <property type="nucleotide sequence ID" value="NZ_AP019846.1"/>
</dbReference>
<dbReference type="Proteomes" id="UP000321561">
    <property type="component" value="Chromosome"/>
</dbReference>
<dbReference type="KEGG" id="lhg:JMUB5056_0599"/>
<reference evidence="2 3" key="1">
    <citation type="submission" date="2019-07" db="EMBL/GenBank/DDBJ databases">
        <title>Complete Genome Sequence of Leptotrichia hongkongensis Strain JMUB5056.</title>
        <authorList>
            <person name="Watanabe S."/>
            <person name="Cui L."/>
        </authorList>
    </citation>
    <scope>NUCLEOTIDE SEQUENCE [LARGE SCALE GENOMIC DNA]</scope>
    <source>
        <strain evidence="2 3">JMUB5056</strain>
    </source>
</reference>
<keyword evidence="1" id="KW-0812">Transmembrane</keyword>
<feature type="transmembrane region" description="Helical" evidence="1">
    <location>
        <begin position="21"/>
        <end position="43"/>
    </location>
</feature>
<sequence length="165" mass="19503">MKAVKKLVCRRKINEKREGYLLVEILISIFIFSVLVFVISVFLKRVVIVEKAKKDNQKMYEKMYFSMDKIVLDIKNRDIQGFSYEGENNNIFVKENQIVFKLNELFYKIEFDKGKLYISDAENLKKFGSRAEIGKFREAKFEKVGELLIIKLKGNKNESIRTVRI</sequence>
<evidence type="ECO:0000256" key="1">
    <source>
        <dbReference type="SAM" id="Phobius"/>
    </source>
</evidence>
<name>A0A510L5D4_9FUSO</name>
<evidence type="ECO:0000313" key="2">
    <source>
        <dbReference type="EMBL" id="BBM59016.1"/>
    </source>
</evidence>
<dbReference type="AlphaFoldDB" id="A0A510L5D4"/>